<keyword evidence="3" id="KW-0482">Metalloprotease</keyword>
<keyword evidence="3" id="KW-0645">Protease</keyword>
<gene>
    <name evidence="3" type="ORF">ENK37_11510</name>
</gene>
<accession>A0A7C4Z7C0</accession>
<proteinExistence type="predicted"/>
<keyword evidence="1" id="KW-1133">Transmembrane helix</keyword>
<feature type="transmembrane region" description="Helical" evidence="1">
    <location>
        <begin position="75"/>
        <end position="99"/>
    </location>
</feature>
<evidence type="ECO:0000259" key="2">
    <source>
        <dbReference type="Pfam" id="PF02517"/>
    </source>
</evidence>
<reference evidence="3" key="1">
    <citation type="journal article" date="2020" name="mSystems">
        <title>Genome- and Community-Level Interaction Insights into Carbon Utilization and Element Cycling Functions of Hydrothermarchaeota in Hydrothermal Sediment.</title>
        <authorList>
            <person name="Zhou Z."/>
            <person name="Liu Y."/>
            <person name="Xu W."/>
            <person name="Pan J."/>
            <person name="Luo Z.H."/>
            <person name="Li M."/>
        </authorList>
    </citation>
    <scope>NUCLEOTIDE SEQUENCE [LARGE SCALE GENOMIC DNA]</scope>
    <source>
        <strain evidence="3">HyVt-570</strain>
    </source>
</reference>
<feature type="transmembrane region" description="Helical" evidence="1">
    <location>
        <begin position="255"/>
        <end position="277"/>
    </location>
</feature>
<keyword evidence="1" id="KW-0812">Transmembrane</keyword>
<feature type="transmembrane region" description="Helical" evidence="1">
    <location>
        <begin position="111"/>
        <end position="131"/>
    </location>
</feature>
<keyword evidence="1" id="KW-0472">Membrane</keyword>
<dbReference type="Pfam" id="PF02517">
    <property type="entry name" value="Rce1-like"/>
    <property type="match status" value="1"/>
</dbReference>
<feature type="transmembrane region" description="Helical" evidence="1">
    <location>
        <begin position="12"/>
        <end position="30"/>
    </location>
</feature>
<dbReference type="EMBL" id="DRPZ01000288">
    <property type="protein sequence ID" value="HGY10655.1"/>
    <property type="molecule type" value="Genomic_DNA"/>
</dbReference>
<feature type="domain" description="CAAX prenyl protease 2/Lysostaphin resistance protein A-like" evidence="2">
    <location>
        <begin position="117"/>
        <end position="204"/>
    </location>
</feature>
<dbReference type="GO" id="GO:0080120">
    <property type="term" value="P:CAAX-box protein maturation"/>
    <property type="evidence" value="ECO:0007669"/>
    <property type="project" value="UniProtKB-ARBA"/>
</dbReference>
<dbReference type="InterPro" id="IPR003675">
    <property type="entry name" value="Rce1/LyrA-like_dom"/>
</dbReference>
<dbReference type="AlphaFoldDB" id="A0A7C4Z7C0"/>
<feature type="transmembrane region" description="Helical" evidence="1">
    <location>
        <begin position="37"/>
        <end position="55"/>
    </location>
</feature>
<sequence length="281" mass="29937">MNPLESNRLLVVYVWGVPLAFPFLSGLIAGRASNIDLDTWIEAAVLTIFAVWLWDRYGESLVRQMGWVGTSLGDVVRLGAPTIAAILALDIAAGALLPAQLRTPYVPLFEGCGPTATVAVIADVVALAPIIEEWLFRGFLLHSFDRARGGAFALWATSVVFALLHSGIQPLMGALLMGWMLGRWVLAGGSLKAAFWVHLANNALAVLTAPDLSFSGAAQGRTSPAAALALLAVALAIVVLFNRRHPLPAERPGRPAPVFSLSLGFVIFTGVFAQWAALHVR</sequence>
<organism evidence="3">
    <name type="scientific">Oceanithermus profundus</name>
    <dbReference type="NCBI Taxonomy" id="187137"/>
    <lineage>
        <taxon>Bacteria</taxon>
        <taxon>Thermotogati</taxon>
        <taxon>Deinococcota</taxon>
        <taxon>Deinococci</taxon>
        <taxon>Thermales</taxon>
        <taxon>Thermaceae</taxon>
        <taxon>Oceanithermus</taxon>
    </lineage>
</organism>
<evidence type="ECO:0000313" key="3">
    <source>
        <dbReference type="EMBL" id="HGY10655.1"/>
    </source>
</evidence>
<dbReference type="Proteomes" id="UP000885759">
    <property type="component" value="Unassembled WGS sequence"/>
</dbReference>
<feature type="transmembrane region" description="Helical" evidence="1">
    <location>
        <begin position="184"/>
        <end position="205"/>
    </location>
</feature>
<comment type="caution">
    <text evidence="3">The sequence shown here is derived from an EMBL/GenBank/DDBJ whole genome shotgun (WGS) entry which is preliminary data.</text>
</comment>
<name>A0A7C4Z7C0_9DEIN</name>
<dbReference type="GO" id="GO:0008237">
    <property type="term" value="F:metallopeptidase activity"/>
    <property type="evidence" value="ECO:0007669"/>
    <property type="project" value="UniProtKB-KW"/>
</dbReference>
<protein>
    <submittedName>
        <fullName evidence="3">CPBP family intramembrane metalloprotease</fullName>
    </submittedName>
</protein>
<evidence type="ECO:0000256" key="1">
    <source>
        <dbReference type="SAM" id="Phobius"/>
    </source>
</evidence>
<dbReference type="GO" id="GO:0004175">
    <property type="term" value="F:endopeptidase activity"/>
    <property type="evidence" value="ECO:0007669"/>
    <property type="project" value="UniProtKB-ARBA"/>
</dbReference>
<feature type="transmembrane region" description="Helical" evidence="1">
    <location>
        <begin position="225"/>
        <end position="243"/>
    </location>
</feature>
<feature type="transmembrane region" description="Helical" evidence="1">
    <location>
        <begin position="151"/>
        <end position="172"/>
    </location>
</feature>
<keyword evidence="3" id="KW-0378">Hydrolase</keyword>